<gene>
    <name evidence="1" type="ORF">LCGC14_2232440</name>
</gene>
<reference evidence="1" key="1">
    <citation type="journal article" date="2015" name="Nature">
        <title>Complex archaea that bridge the gap between prokaryotes and eukaryotes.</title>
        <authorList>
            <person name="Spang A."/>
            <person name="Saw J.H."/>
            <person name="Jorgensen S.L."/>
            <person name="Zaremba-Niedzwiedzka K."/>
            <person name="Martijn J."/>
            <person name="Lind A.E."/>
            <person name="van Eijk R."/>
            <person name="Schleper C."/>
            <person name="Guy L."/>
            <person name="Ettema T.J."/>
        </authorList>
    </citation>
    <scope>NUCLEOTIDE SEQUENCE</scope>
</reference>
<accession>A0A0F9DVG7</accession>
<sequence>MTKVHTADNMRIALAVCRAYGIANEHLADAAVEVAAAMAEAPRPKRHAAAHRVARRVLARELGVPRRTLPRAPGRSQAVGQFEGARRKCRDLGEQFSFDRHSKHFAVANGVCPRCSAPGEFGEDYGFCPCGFGYGHIPADPVEGDEDALEELLGSARQSA</sequence>
<name>A0A0F9DVG7_9ZZZZ</name>
<protein>
    <submittedName>
        <fullName evidence="1">Uncharacterized protein</fullName>
    </submittedName>
</protein>
<dbReference type="EMBL" id="LAZR01030064">
    <property type="protein sequence ID" value="KKL57736.1"/>
    <property type="molecule type" value="Genomic_DNA"/>
</dbReference>
<organism evidence="1">
    <name type="scientific">marine sediment metagenome</name>
    <dbReference type="NCBI Taxonomy" id="412755"/>
    <lineage>
        <taxon>unclassified sequences</taxon>
        <taxon>metagenomes</taxon>
        <taxon>ecological metagenomes</taxon>
    </lineage>
</organism>
<dbReference type="AlphaFoldDB" id="A0A0F9DVG7"/>
<evidence type="ECO:0000313" key="1">
    <source>
        <dbReference type="EMBL" id="KKL57736.1"/>
    </source>
</evidence>
<proteinExistence type="predicted"/>
<comment type="caution">
    <text evidence="1">The sequence shown here is derived from an EMBL/GenBank/DDBJ whole genome shotgun (WGS) entry which is preliminary data.</text>
</comment>